<dbReference type="AlphaFoldDB" id="A0A401G845"/>
<reference evidence="1 2" key="1">
    <citation type="journal article" date="2018" name="Sci. Rep.">
        <title>Genome sequence of the cauliflower mushroom Sparassis crispa (Hanabiratake) and its association with beneficial usage.</title>
        <authorList>
            <person name="Kiyama R."/>
            <person name="Furutani Y."/>
            <person name="Kawaguchi K."/>
            <person name="Nakanishi T."/>
        </authorList>
    </citation>
    <scope>NUCLEOTIDE SEQUENCE [LARGE SCALE GENOMIC DNA]</scope>
</reference>
<gene>
    <name evidence="1" type="ORF">SCP_0112040</name>
</gene>
<organism evidence="1 2">
    <name type="scientific">Sparassis crispa</name>
    <dbReference type="NCBI Taxonomy" id="139825"/>
    <lineage>
        <taxon>Eukaryota</taxon>
        <taxon>Fungi</taxon>
        <taxon>Dikarya</taxon>
        <taxon>Basidiomycota</taxon>
        <taxon>Agaricomycotina</taxon>
        <taxon>Agaricomycetes</taxon>
        <taxon>Polyporales</taxon>
        <taxon>Sparassidaceae</taxon>
        <taxon>Sparassis</taxon>
    </lineage>
</organism>
<dbReference type="Proteomes" id="UP000287166">
    <property type="component" value="Unassembled WGS sequence"/>
</dbReference>
<evidence type="ECO:0000313" key="2">
    <source>
        <dbReference type="Proteomes" id="UP000287166"/>
    </source>
</evidence>
<dbReference type="RefSeq" id="XP_027609232.1">
    <property type="nucleotide sequence ID" value="XM_027753431.1"/>
</dbReference>
<dbReference type="EMBL" id="BFAD01000001">
    <property type="protein sequence ID" value="GBE78319.1"/>
    <property type="molecule type" value="Genomic_DNA"/>
</dbReference>
<accession>A0A401G845</accession>
<sequence>MLRFAALQKGRHFKVSHMNWETFFRILVHEEDDMSLASHDMIIGPADYSLKDSAYGLKKHNIKGYRKATPTSCCARGTK</sequence>
<name>A0A401G845_9APHY</name>
<keyword evidence="2" id="KW-1185">Reference proteome</keyword>
<comment type="caution">
    <text evidence="1">The sequence shown here is derived from an EMBL/GenBank/DDBJ whole genome shotgun (WGS) entry which is preliminary data.</text>
</comment>
<dbReference type="InParanoid" id="A0A401G845"/>
<evidence type="ECO:0000313" key="1">
    <source>
        <dbReference type="EMBL" id="GBE78319.1"/>
    </source>
</evidence>
<protein>
    <submittedName>
        <fullName evidence="1">Uncharacterized protein</fullName>
    </submittedName>
</protein>
<dbReference type="GeneID" id="38775236"/>
<proteinExistence type="predicted"/>